<dbReference type="AlphaFoldDB" id="A0AAD7X3M8"/>
<evidence type="ECO:0000313" key="2">
    <source>
        <dbReference type="EMBL" id="KAJ8418064.1"/>
    </source>
</evidence>
<feature type="region of interest" description="Disordered" evidence="1">
    <location>
        <begin position="1"/>
        <end position="169"/>
    </location>
</feature>
<feature type="compositionally biased region" description="Polar residues" evidence="1">
    <location>
        <begin position="39"/>
        <end position="52"/>
    </location>
</feature>
<feature type="compositionally biased region" description="Polar residues" evidence="1">
    <location>
        <begin position="1"/>
        <end position="12"/>
    </location>
</feature>
<evidence type="ECO:0000313" key="3">
    <source>
        <dbReference type="Proteomes" id="UP001221898"/>
    </source>
</evidence>
<dbReference type="EMBL" id="JAINUG010000002">
    <property type="protein sequence ID" value="KAJ8418064.1"/>
    <property type="molecule type" value="Genomic_DNA"/>
</dbReference>
<feature type="compositionally biased region" description="Polar residues" evidence="1">
    <location>
        <begin position="89"/>
        <end position="103"/>
    </location>
</feature>
<dbReference type="Proteomes" id="UP001221898">
    <property type="component" value="Unassembled WGS sequence"/>
</dbReference>
<evidence type="ECO:0000256" key="1">
    <source>
        <dbReference type="SAM" id="MobiDB-lite"/>
    </source>
</evidence>
<gene>
    <name evidence="2" type="ORF">AAFF_G00137730</name>
</gene>
<accession>A0AAD7X3M8</accession>
<name>A0AAD7X3M8_9TELE</name>
<comment type="caution">
    <text evidence="2">The sequence shown here is derived from an EMBL/GenBank/DDBJ whole genome shotgun (WGS) entry which is preliminary data.</text>
</comment>
<feature type="compositionally biased region" description="Polar residues" evidence="1">
    <location>
        <begin position="127"/>
        <end position="136"/>
    </location>
</feature>
<keyword evidence="3" id="KW-1185">Reference proteome</keyword>
<sequence>MQNWVGQGPNESPTRHPSGVTPPVAVVTSLPDLAETLRDTASLSQSEQQHSAHSTKDVSELRSVQPLSSPQADLEFRTPSEEVAPPIGQSPTDDQLDCRSSLTEPEDRDPTPVSRLRPKTTPPSPSCLLTSLGTAPNSPPLRPPLQRAALSPHHPATPLSHRPPPLHPRSLSCTPVPLLPCPRVQPTPRLLPLRTSRPVIPLSSYPILY</sequence>
<reference evidence="2" key="1">
    <citation type="journal article" date="2023" name="Science">
        <title>Genome structures resolve the early diversification of teleost fishes.</title>
        <authorList>
            <person name="Parey E."/>
            <person name="Louis A."/>
            <person name="Montfort J."/>
            <person name="Bouchez O."/>
            <person name="Roques C."/>
            <person name="Iampietro C."/>
            <person name="Lluch J."/>
            <person name="Castinel A."/>
            <person name="Donnadieu C."/>
            <person name="Desvignes T."/>
            <person name="Floi Bucao C."/>
            <person name="Jouanno E."/>
            <person name="Wen M."/>
            <person name="Mejri S."/>
            <person name="Dirks R."/>
            <person name="Jansen H."/>
            <person name="Henkel C."/>
            <person name="Chen W.J."/>
            <person name="Zahm M."/>
            <person name="Cabau C."/>
            <person name="Klopp C."/>
            <person name="Thompson A.W."/>
            <person name="Robinson-Rechavi M."/>
            <person name="Braasch I."/>
            <person name="Lecointre G."/>
            <person name="Bobe J."/>
            <person name="Postlethwait J.H."/>
            <person name="Berthelot C."/>
            <person name="Roest Crollius H."/>
            <person name="Guiguen Y."/>
        </authorList>
    </citation>
    <scope>NUCLEOTIDE SEQUENCE</scope>
    <source>
        <strain evidence="2">NC1722</strain>
    </source>
</reference>
<proteinExistence type="predicted"/>
<organism evidence="2 3">
    <name type="scientific">Aldrovandia affinis</name>
    <dbReference type="NCBI Taxonomy" id="143900"/>
    <lineage>
        <taxon>Eukaryota</taxon>
        <taxon>Metazoa</taxon>
        <taxon>Chordata</taxon>
        <taxon>Craniata</taxon>
        <taxon>Vertebrata</taxon>
        <taxon>Euteleostomi</taxon>
        <taxon>Actinopterygii</taxon>
        <taxon>Neopterygii</taxon>
        <taxon>Teleostei</taxon>
        <taxon>Notacanthiformes</taxon>
        <taxon>Halosauridae</taxon>
        <taxon>Aldrovandia</taxon>
    </lineage>
</organism>
<protein>
    <submittedName>
        <fullName evidence="2">Uncharacterized protein</fullName>
    </submittedName>
</protein>